<feature type="domain" description="GEVED" evidence="2">
    <location>
        <begin position="413"/>
        <end position="494"/>
    </location>
</feature>
<dbReference type="Pfam" id="PF19081">
    <property type="entry name" value="Ig_7"/>
    <property type="match status" value="1"/>
</dbReference>
<sequence length="1293" mass="137689">MENDKDDEYYYADNIVVQGITSSFCNGSALFTVQPNPGVINPSDALGLPDGNAAELYDDNDQLVLDLTGGGQIRSAGTTLDITWRRDPGTGDTPQIRVETSSDLSSWNNIGTYNPNNTTYFVETITLTSDARYIRFTEQNAYNIDIDAVTYSCCSATPFTVTVTGDGSYCAGGSGVAVGLDGSETGVTYELHRDGVATGVTEAGTGSAISFPNQTLAGIYTVVGELDSDGCTVNMTGSATITIDDVPGTTSNPSPANGATSVCYAGDGAISSISWEPVPGATSYEVYFGAGSLPGSVTSNETSTTYSTGSLSANTTYYWKVVPKNDCGDAIGSSTWTFTTAGSACLNYCNSSGNMSYETSITLVSFNTINNSSDSGGKVSGYSNYTAQSTDLVINSTYDLSVNLNTDGVYVVYAKAWIDWNQDGNFSGAEETYDLGSAFYTTDGSTNNSPLEITVPSSAVLGATRMRIAAKWPSSPASACETNFDGETEDYTVNIIDPCTVLPSLPSTTGASICIGSSSTYTLNASGASSGDRYLWYDVETGGTPLKTSSDHNDNTFATPVLTTATDYWVSILNSSGCESTRTQVSVTFPSLSPDDPNLAGTDSWIGHVYKRLDAVAAPPSDADAFTNYYGHTTETELFDRDFGTSCFAVITDGETNEMYPEYFAVRYRMTSSREEGIYLVNIGSDDGTRLTVDGDKVYDRWVQRGYTTDSKILFELTGTSNLMLEFFESAGGNRVSFQSLEKVPNTISTTDLNYCVNEAASSISGNDAFTESPVNSDNNFTITYQWESSADGVSNWMPVSGATSRDFTPPTSTAGTTYYHRVLTIEKTNEGSIPVIAQDENSGVVKVTVSGELTITCPLDGGSVDCINNLPAAATTIDEFEDLGGTVTYSCPGSLTLSHEDVVSTSSGCQVTRTYTISNGAGIEETCTQNFTITDSEKPTFQAGELADVILGPEPEASCTGNTATIPQPDADDNCGFALEYASYSYRLGDKPSNPLIEGEGDINETFPEGTTTITWIVTDECGNESDPGEQRVIVEFPLTPITYDGGSTTPSEGSGAKPMLTSTHTYQVDGGTAESGYTYLWEIYSDFNHDGVIEGSDIPLGAGFTMSPNNSGAEVDITFTGLTPNEFYILSLIKTKTSTSCTKQELLPVIIRENTFDVALDDLADQCQTVGTGTTTYFWNITFPAVATEPFEFDYAITMDGAPIQSGTINNIRSTENWTLTPASGAAPLVQTEKSEPYKVVLYFTFNNIPGSEIAIGLSIQATDTYQVSDPNVTNNSDSLKAFEIPSISFD</sequence>
<keyword evidence="4" id="KW-1185">Reference proteome</keyword>
<evidence type="ECO:0000313" key="4">
    <source>
        <dbReference type="Proteomes" id="UP001163821"/>
    </source>
</evidence>
<dbReference type="InterPro" id="IPR036116">
    <property type="entry name" value="FN3_sf"/>
</dbReference>
<reference evidence="3" key="1">
    <citation type="submission" date="2022-10" db="EMBL/GenBank/DDBJ databases">
        <title>Gaoshiqiia sediminis gen. nov., sp. nov., isolated from coastal sediment.</title>
        <authorList>
            <person name="Yu W.X."/>
            <person name="Mu D.S."/>
            <person name="Du J.Z."/>
            <person name="Liang Y.Q."/>
        </authorList>
    </citation>
    <scope>NUCLEOTIDE SEQUENCE</scope>
    <source>
        <strain evidence="3">A06</strain>
    </source>
</reference>
<dbReference type="EMBL" id="JAPAAF010000055">
    <property type="protein sequence ID" value="MCW0484835.1"/>
    <property type="molecule type" value="Genomic_DNA"/>
</dbReference>
<evidence type="ECO:0000313" key="3">
    <source>
        <dbReference type="EMBL" id="MCW0484835.1"/>
    </source>
</evidence>
<organism evidence="3 4">
    <name type="scientific">Gaoshiqia sediminis</name>
    <dbReference type="NCBI Taxonomy" id="2986998"/>
    <lineage>
        <taxon>Bacteria</taxon>
        <taxon>Pseudomonadati</taxon>
        <taxon>Bacteroidota</taxon>
        <taxon>Bacteroidia</taxon>
        <taxon>Marinilabiliales</taxon>
        <taxon>Prolixibacteraceae</taxon>
        <taxon>Gaoshiqia</taxon>
    </lineage>
</organism>
<comment type="caution">
    <text evidence="3">The sequence shown here is derived from an EMBL/GenBank/DDBJ whole genome shotgun (WGS) entry which is preliminary data.</text>
</comment>
<dbReference type="Proteomes" id="UP001163821">
    <property type="component" value="Unassembled WGS sequence"/>
</dbReference>
<name>A0AA42CBC9_9BACT</name>
<dbReference type="InterPro" id="IPR045474">
    <property type="entry name" value="GEVED"/>
</dbReference>
<dbReference type="Pfam" id="PF20009">
    <property type="entry name" value="GEVED"/>
    <property type="match status" value="1"/>
</dbReference>
<dbReference type="Gene3D" id="2.60.40.2700">
    <property type="match status" value="1"/>
</dbReference>
<dbReference type="InterPro" id="IPR013783">
    <property type="entry name" value="Ig-like_fold"/>
</dbReference>
<dbReference type="RefSeq" id="WP_282593427.1">
    <property type="nucleotide sequence ID" value="NZ_JAPAAF010000055.1"/>
</dbReference>
<feature type="domain" description="Ig-like" evidence="1">
    <location>
        <begin position="503"/>
        <end position="588"/>
    </location>
</feature>
<evidence type="ECO:0000259" key="2">
    <source>
        <dbReference type="Pfam" id="PF20009"/>
    </source>
</evidence>
<dbReference type="SUPFAM" id="SSF49265">
    <property type="entry name" value="Fibronectin type III"/>
    <property type="match status" value="1"/>
</dbReference>
<accession>A0AA42CBC9</accession>
<evidence type="ECO:0000259" key="1">
    <source>
        <dbReference type="Pfam" id="PF19081"/>
    </source>
</evidence>
<protein>
    <submittedName>
        <fullName evidence="3">GEVED domain-containing protein</fullName>
    </submittedName>
</protein>
<dbReference type="Gene3D" id="2.60.120.260">
    <property type="entry name" value="Galactose-binding domain-like"/>
    <property type="match status" value="1"/>
</dbReference>
<dbReference type="InterPro" id="IPR044023">
    <property type="entry name" value="Ig_7"/>
</dbReference>
<proteinExistence type="predicted"/>
<gene>
    <name evidence="3" type="ORF">N2K84_19035</name>
</gene>
<dbReference type="Gene3D" id="2.60.40.10">
    <property type="entry name" value="Immunoglobulins"/>
    <property type="match status" value="1"/>
</dbReference>